<evidence type="ECO:0000256" key="2">
    <source>
        <dbReference type="ARBA" id="ARBA00022737"/>
    </source>
</evidence>
<dbReference type="GO" id="GO:0051879">
    <property type="term" value="F:Hsp90 protein binding"/>
    <property type="evidence" value="ECO:0007669"/>
    <property type="project" value="TreeGrafter"/>
</dbReference>
<dbReference type="GO" id="GO:0005737">
    <property type="term" value="C:cytoplasm"/>
    <property type="evidence" value="ECO:0007669"/>
    <property type="project" value="TreeGrafter"/>
</dbReference>
<keyword evidence="3 5" id="KW-0802">TPR repeat</keyword>
<feature type="repeat" description="TPR" evidence="5">
    <location>
        <begin position="228"/>
        <end position="261"/>
    </location>
</feature>
<evidence type="ECO:0000256" key="5">
    <source>
        <dbReference type="PROSITE-ProRule" id="PRU00339"/>
    </source>
</evidence>
<dbReference type="InterPro" id="IPR019734">
    <property type="entry name" value="TPR_rpt"/>
</dbReference>
<dbReference type="SMART" id="SM00028">
    <property type="entry name" value="TPR"/>
    <property type="match status" value="3"/>
</dbReference>
<dbReference type="GO" id="GO:0003755">
    <property type="term" value="F:peptidyl-prolyl cis-trans isomerase activity"/>
    <property type="evidence" value="ECO:0007669"/>
    <property type="project" value="UniProtKB-KW"/>
</dbReference>
<dbReference type="OrthoDB" id="8116123at2759"/>
<dbReference type="Proteomes" id="UP000694397">
    <property type="component" value="Chromosome 3"/>
</dbReference>
<keyword evidence="4" id="KW-0697">Rotamase</keyword>
<evidence type="ECO:0000259" key="6">
    <source>
        <dbReference type="PROSITE" id="PS50059"/>
    </source>
</evidence>
<dbReference type="InterPro" id="IPR011990">
    <property type="entry name" value="TPR-like_helical_dom_sf"/>
</dbReference>
<evidence type="ECO:0000256" key="4">
    <source>
        <dbReference type="PROSITE-ProRule" id="PRU00277"/>
    </source>
</evidence>
<dbReference type="KEGG" id="sfm:108924745"/>
<dbReference type="CTD" id="8468"/>
<evidence type="ECO:0000256" key="3">
    <source>
        <dbReference type="ARBA" id="ARBA00022803"/>
    </source>
</evidence>
<dbReference type="InterPro" id="IPR042282">
    <property type="entry name" value="FKBP6/shu"/>
</dbReference>
<protein>
    <recommendedName>
        <fullName evidence="4">peptidylprolyl isomerase</fullName>
        <ecNumber evidence="4">5.2.1.8</ecNumber>
    </recommendedName>
</protein>
<comment type="similarity">
    <text evidence="1">Belongs to the FKBP6 family.</text>
</comment>
<dbReference type="Pfam" id="PF00254">
    <property type="entry name" value="FKBP_C"/>
    <property type="match status" value="1"/>
</dbReference>
<dbReference type="Gene3D" id="3.10.50.40">
    <property type="match status" value="1"/>
</dbReference>
<accession>A0A8C9RGG0</accession>
<reference evidence="7" key="3">
    <citation type="submission" date="2025-09" db="UniProtKB">
        <authorList>
            <consortium name="Ensembl"/>
        </authorList>
    </citation>
    <scope>IDENTIFICATION</scope>
</reference>
<dbReference type="Gene3D" id="1.25.40.10">
    <property type="entry name" value="Tetratricopeptide repeat domain"/>
    <property type="match status" value="1"/>
</dbReference>
<organism evidence="7 8">
    <name type="scientific">Scleropages formosus</name>
    <name type="common">Asian bonytongue</name>
    <name type="synonym">Osteoglossum formosum</name>
    <dbReference type="NCBI Taxonomy" id="113540"/>
    <lineage>
        <taxon>Eukaryota</taxon>
        <taxon>Metazoa</taxon>
        <taxon>Chordata</taxon>
        <taxon>Craniata</taxon>
        <taxon>Vertebrata</taxon>
        <taxon>Euteleostomi</taxon>
        <taxon>Actinopterygii</taxon>
        <taxon>Neopterygii</taxon>
        <taxon>Teleostei</taxon>
        <taxon>Osteoglossocephala</taxon>
        <taxon>Osteoglossomorpha</taxon>
        <taxon>Osteoglossiformes</taxon>
        <taxon>Osteoglossidae</taxon>
        <taxon>Scleropages</taxon>
    </lineage>
</organism>
<keyword evidence="4" id="KW-0413">Isomerase</keyword>
<dbReference type="PANTHER" id="PTHR46674">
    <property type="entry name" value="INACTIVE PEPTIDYL-PROLYL CIS-TRANS ISOMERASE FKBP6"/>
    <property type="match status" value="1"/>
</dbReference>
<dbReference type="EC" id="5.2.1.8" evidence="4"/>
<dbReference type="GO" id="GO:0034587">
    <property type="term" value="P:piRNA processing"/>
    <property type="evidence" value="ECO:0007669"/>
    <property type="project" value="TreeGrafter"/>
</dbReference>
<name>A0A8C9RGG0_SCLFO</name>
<dbReference type="InterPro" id="IPR046357">
    <property type="entry name" value="PPIase_dom_sf"/>
</dbReference>
<sequence length="333" mass="37394">MARNGLSSRILQFIDPGERQRAGVQSPFQRLALQMRDVSGDGGVLKELVHGGDGGGRLCPRNATVHIQYSGYLEYSDRPFESTAHFKHPQMMKLGTDVTLPGLEVGLLTMKSGEFSRFLFLPKYAYGDMGCPPLIPPSATLLYEVHLLDFLDSAEVDAFFALSPEQQNSAPLSAVLSVVNTERCFGNHCFNQKRYEDAKDRYKKAVTLLRNREPVDEEERHSIAATKLPVLLNLSLTLLRLGRPQKALQYGQKALEIDPENTKALFRCAQACLEMTYYEKAQDYLVMAQAKRPFDSDINNLLKKLAVSYKDSVDKEKEMCSKMFACFSTTSKN</sequence>
<dbReference type="InterPro" id="IPR001179">
    <property type="entry name" value="PPIase_FKBP_dom"/>
</dbReference>
<dbReference type="PROSITE" id="PS50005">
    <property type="entry name" value="TPR"/>
    <property type="match status" value="1"/>
</dbReference>
<evidence type="ECO:0000256" key="1">
    <source>
        <dbReference type="ARBA" id="ARBA00009648"/>
    </source>
</evidence>
<dbReference type="Ensembl" id="ENSSFOT00015012868.2">
    <property type="protein sequence ID" value="ENSSFOP00015012707.2"/>
    <property type="gene ID" value="ENSSFOG00015008196.2"/>
</dbReference>
<dbReference type="SUPFAM" id="SSF48452">
    <property type="entry name" value="TPR-like"/>
    <property type="match status" value="1"/>
</dbReference>
<evidence type="ECO:0000313" key="8">
    <source>
        <dbReference type="Proteomes" id="UP000694397"/>
    </source>
</evidence>
<comment type="catalytic activity">
    <reaction evidence="4">
        <text>[protein]-peptidylproline (omega=180) = [protein]-peptidylproline (omega=0)</text>
        <dbReference type="Rhea" id="RHEA:16237"/>
        <dbReference type="Rhea" id="RHEA-COMP:10747"/>
        <dbReference type="Rhea" id="RHEA-COMP:10748"/>
        <dbReference type="ChEBI" id="CHEBI:83833"/>
        <dbReference type="ChEBI" id="CHEBI:83834"/>
        <dbReference type="EC" id="5.2.1.8"/>
    </reaction>
</comment>
<keyword evidence="8" id="KW-1185">Reference proteome</keyword>
<reference evidence="7 8" key="1">
    <citation type="submission" date="2019-04" db="EMBL/GenBank/DDBJ databases">
        <authorList>
            <consortium name="Wellcome Sanger Institute Data Sharing"/>
        </authorList>
    </citation>
    <scope>NUCLEOTIDE SEQUENCE [LARGE SCALE GENOMIC DNA]</scope>
</reference>
<keyword evidence="2" id="KW-0677">Repeat</keyword>
<reference evidence="7" key="2">
    <citation type="submission" date="2025-08" db="UniProtKB">
        <authorList>
            <consortium name="Ensembl"/>
        </authorList>
    </citation>
    <scope>IDENTIFICATION</scope>
</reference>
<dbReference type="GO" id="GO:0007283">
    <property type="term" value="P:spermatogenesis"/>
    <property type="evidence" value="ECO:0007669"/>
    <property type="project" value="TreeGrafter"/>
</dbReference>
<feature type="domain" description="PPIase FKBP-type" evidence="6">
    <location>
        <begin position="62"/>
        <end position="151"/>
    </location>
</feature>
<dbReference type="Pfam" id="PF14559">
    <property type="entry name" value="TPR_19"/>
    <property type="match status" value="1"/>
</dbReference>
<dbReference type="AlphaFoldDB" id="A0A8C9RGG0"/>
<dbReference type="PROSITE" id="PS50059">
    <property type="entry name" value="FKBP_PPIASE"/>
    <property type="match status" value="1"/>
</dbReference>
<dbReference type="GeneID" id="108924745"/>
<evidence type="ECO:0000313" key="7">
    <source>
        <dbReference type="Ensembl" id="ENSSFOP00015012707.2"/>
    </source>
</evidence>
<dbReference type="RefSeq" id="XP_029106455.1">
    <property type="nucleotide sequence ID" value="XM_029250622.1"/>
</dbReference>
<proteinExistence type="inferred from homology"/>
<dbReference type="GeneTree" id="ENSGT00940000158514"/>
<gene>
    <name evidence="7" type="primary">FKBP6</name>
    <name evidence="7" type="synonym">fkbp6</name>
</gene>
<dbReference type="PANTHER" id="PTHR46674:SF1">
    <property type="entry name" value="INACTIVE PEPTIDYL-PROLYL CIS-TRANS ISOMERASE FKBP6"/>
    <property type="match status" value="1"/>
</dbReference>
<dbReference type="SUPFAM" id="SSF54534">
    <property type="entry name" value="FKBP-like"/>
    <property type="match status" value="1"/>
</dbReference>